<dbReference type="RefSeq" id="WP_306069300.1">
    <property type="nucleotide sequence ID" value="NZ_CP120988.1"/>
</dbReference>
<accession>A0ABY9J2N7</accession>
<evidence type="ECO:0000313" key="1">
    <source>
        <dbReference type="EMBL" id="WLQ60417.1"/>
    </source>
</evidence>
<gene>
    <name evidence="1" type="ORF">P8A19_35560</name>
</gene>
<proteinExistence type="predicted"/>
<keyword evidence="2" id="KW-1185">Reference proteome</keyword>
<reference evidence="1 2" key="1">
    <citation type="submission" date="2023-03" db="EMBL/GenBank/DDBJ databases">
        <title>Isolation and description of six Streptomyces strains from soil environments, able to metabolize different microbial glucans.</title>
        <authorList>
            <person name="Widen T."/>
            <person name="Larsbrink J."/>
        </authorList>
    </citation>
    <scope>NUCLEOTIDE SEQUENCE [LARGE SCALE GENOMIC DNA]</scope>
    <source>
        <strain evidence="1 2">Alt2</strain>
    </source>
</reference>
<dbReference type="Proteomes" id="UP001235744">
    <property type="component" value="Chromosome"/>
</dbReference>
<organism evidence="1 2">
    <name type="scientific">Streptomyces poriferorum</name>
    <dbReference type="NCBI Taxonomy" id="2798799"/>
    <lineage>
        <taxon>Bacteria</taxon>
        <taxon>Bacillati</taxon>
        <taxon>Actinomycetota</taxon>
        <taxon>Actinomycetes</taxon>
        <taxon>Kitasatosporales</taxon>
        <taxon>Streptomycetaceae</taxon>
        <taxon>Streptomyces</taxon>
    </lineage>
</organism>
<name>A0ABY9J2N7_9ACTN</name>
<sequence length="58" mass="6509">MIAPALALEEERRAESLAVRVEEIASTPLANSLWLYKATARAAFETAAAYTEQPDWEW</sequence>
<dbReference type="EMBL" id="CP120988">
    <property type="protein sequence ID" value="WLQ60417.1"/>
    <property type="molecule type" value="Genomic_DNA"/>
</dbReference>
<evidence type="ECO:0000313" key="2">
    <source>
        <dbReference type="Proteomes" id="UP001235744"/>
    </source>
</evidence>
<protein>
    <submittedName>
        <fullName evidence="1">Uncharacterized protein</fullName>
    </submittedName>
</protein>